<protein>
    <recommendedName>
        <fullName evidence="4">DNA topoisomerase (ATP-hydrolyzing)</fullName>
        <ecNumber evidence="4">5.6.2.2</ecNumber>
    </recommendedName>
</protein>
<dbReference type="GO" id="GO:0000706">
    <property type="term" value="P:meiotic DNA double-strand break processing"/>
    <property type="evidence" value="ECO:0007669"/>
    <property type="project" value="TreeGrafter"/>
</dbReference>
<dbReference type="eggNOG" id="KOG2795">
    <property type="taxonomic scope" value="Eukaryota"/>
</dbReference>
<feature type="compositionally biased region" description="Basic and acidic residues" evidence="11">
    <location>
        <begin position="143"/>
        <end position="155"/>
    </location>
</feature>
<keyword evidence="5" id="KW-0479">Metal-binding</keyword>
<feature type="region of interest" description="Disordered" evidence="11">
    <location>
        <begin position="219"/>
        <end position="241"/>
    </location>
</feature>
<feature type="compositionally biased region" description="Acidic residues" evidence="11">
    <location>
        <begin position="322"/>
        <end position="332"/>
    </location>
</feature>
<evidence type="ECO:0000256" key="11">
    <source>
        <dbReference type="SAM" id="MobiDB-lite"/>
    </source>
</evidence>
<feature type="compositionally biased region" description="Basic and acidic residues" evidence="11">
    <location>
        <begin position="254"/>
        <end position="269"/>
    </location>
</feature>
<dbReference type="Pfam" id="PF21180">
    <property type="entry name" value="TOP6A-Spo11_Toprim"/>
    <property type="match status" value="1"/>
</dbReference>
<evidence type="ECO:0000256" key="7">
    <source>
        <dbReference type="ARBA" id="ARBA00023029"/>
    </source>
</evidence>
<keyword evidence="7 10" id="KW-0799">Topoisomerase</keyword>
<feature type="region of interest" description="Disordered" evidence="11">
    <location>
        <begin position="1"/>
        <end position="113"/>
    </location>
</feature>
<dbReference type="GO" id="GO:0042138">
    <property type="term" value="P:meiotic DNA double-strand break formation"/>
    <property type="evidence" value="ECO:0007669"/>
    <property type="project" value="TreeGrafter"/>
</dbReference>
<evidence type="ECO:0000256" key="4">
    <source>
        <dbReference type="ARBA" id="ARBA00012895"/>
    </source>
</evidence>
<feature type="active site" description="O-(5'-phospho-DNA)-tyrosine intermediate" evidence="10">
    <location>
        <position position="391"/>
    </location>
</feature>
<evidence type="ECO:0000256" key="6">
    <source>
        <dbReference type="ARBA" id="ARBA00022842"/>
    </source>
</evidence>
<dbReference type="InterPro" id="IPR036388">
    <property type="entry name" value="WH-like_DNA-bd_sf"/>
</dbReference>
<dbReference type="Gene3D" id="3.40.1360.10">
    <property type="match status" value="1"/>
</dbReference>
<keyword evidence="9 10" id="KW-0413">Isomerase</keyword>
<evidence type="ECO:0000313" key="15">
    <source>
        <dbReference type="Proteomes" id="UP000266841"/>
    </source>
</evidence>
<dbReference type="OrthoDB" id="43781at2759"/>
<feature type="compositionally biased region" description="Basic and acidic residues" evidence="11">
    <location>
        <begin position="66"/>
        <end position="81"/>
    </location>
</feature>
<dbReference type="InterPro" id="IPR013049">
    <property type="entry name" value="Spo11/TopoVI_A_N"/>
</dbReference>
<dbReference type="Gene3D" id="1.10.10.10">
    <property type="entry name" value="Winged helix-like DNA-binding domain superfamily/Winged helix DNA-binding domain"/>
    <property type="match status" value="1"/>
</dbReference>
<evidence type="ECO:0000313" key="14">
    <source>
        <dbReference type="EMBL" id="EJK52708.1"/>
    </source>
</evidence>
<dbReference type="EMBL" id="AGNL01039358">
    <property type="protein sequence ID" value="EJK52708.1"/>
    <property type="molecule type" value="Genomic_DNA"/>
</dbReference>
<reference evidence="14 15" key="1">
    <citation type="journal article" date="2012" name="Genome Biol.">
        <title>Genome and low-iron response of an oceanic diatom adapted to chronic iron limitation.</title>
        <authorList>
            <person name="Lommer M."/>
            <person name="Specht M."/>
            <person name="Roy A.S."/>
            <person name="Kraemer L."/>
            <person name="Andreson R."/>
            <person name="Gutowska M.A."/>
            <person name="Wolf J."/>
            <person name="Bergner S.V."/>
            <person name="Schilhabel M.B."/>
            <person name="Klostermeier U.C."/>
            <person name="Beiko R.G."/>
            <person name="Rosenstiel P."/>
            <person name="Hippler M."/>
            <person name="Laroche J."/>
        </authorList>
    </citation>
    <scope>NUCLEOTIDE SEQUENCE [LARGE SCALE GENOMIC DNA]</scope>
    <source>
        <strain evidence="14 15">CCMP1005</strain>
    </source>
</reference>
<comment type="cofactor">
    <cofactor evidence="2">
        <name>Mg(2+)</name>
        <dbReference type="ChEBI" id="CHEBI:18420"/>
    </cofactor>
</comment>
<evidence type="ECO:0000256" key="9">
    <source>
        <dbReference type="ARBA" id="ARBA00023235"/>
    </source>
</evidence>
<evidence type="ECO:0000256" key="8">
    <source>
        <dbReference type="ARBA" id="ARBA00023125"/>
    </source>
</evidence>
<accession>K0RG96</accession>
<comment type="similarity">
    <text evidence="3 10">Belongs to the TOP6A family.</text>
</comment>
<feature type="region of interest" description="Disordered" evidence="11">
    <location>
        <begin position="254"/>
        <end position="276"/>
    </location>
</feature>
<evidence type="ECO:0000256" key="1">
    <source>
        <dbReference type="ARBA" id="ARBA00000185"/>
    </source>
</evidence>
<dbReference type="PROSITE" id="PS52041">
    <property type="entry name" value="TOPO_IIB"/>
    <property type="match status" value="1"/>
</dbReference>
<keyword evidence="6" id="KW-0460">Magnesium</keyword>
<proteinExistence type="inferred from homology"/>
<dbReference type="GO" id="GO:0000228">
    <property type="term" value="C:nuclear chromosome"/>
    <property type="evidence" value="ECO:0007669"/>
    <property type="project" value="TreeGrafter"/>
</dbReference>
<feature type="region of interest" description="Disordered" evidence="11">
    <location>
        <begin position="143"/>
        <end position="203"/>
    </location>
</feature>
<dbReference type="Pfam" id="PF04406">
    <property type="entry name" value="TP6A_N"/>
    <property type="match status" value="1"/>
</dbReference>
<evidence type="ECO:0000256" key="3">
    <source>
        <dbReference type="ARBA" id="ARBA00006559"/>
    </source>
</evidence>
<evidence type="ECO:0000259" key="12">
    <source>
        <dbReference type="Pfam" id="PF04406"/>
    </source>
</evidence>
<feature type="compositionally biased region" description="Basic and acidic residues" evidence="11">
    <location>
        <begin position="175"/>
        <end position="203"/>
    </location>
</feature>
<dbReference type="InterPro" id="IPR034136">
    <property type="entry name" value="TOPRIM_Topo6A/Spo11"/>
</dbReference>
<dbReference type="GO" id="GO:0046872">
    <property type="term" value="F:metal ion binding"/>
    <property type="evidence" value="ECO:0007669"/>
    <property type="project" value="UniProtKB-KW"/>
</dbReference>
<keyword evidence="15" id="KW-1185">Reference proteome</keyword>
<dbReference type="PANTHER" id="PTHR10848">
    <property type="entry name" value="MEIOTIC RECOMBINATION PROTEIN SPO11"/>
    <property type="match status" value="1"/>
</dbReference>
<dbReference type="EC" id="5.6.2.2" evidence="4"/>
<keyword evidence="8 10" id="KW-0238">DNA-binding</keyword>
<comment type="caution">
    <text evidence="14">The sequence shown here is derived from an EMBL/GenBank/DDBJ whole genome shotgun (WGS) entry which is preliminary data.</text>
</comment>
<evidence type="ECO:0000256" key="2">
    <source>
        <dbReference type="ARBA" id="ARBA00001946"/>
    </source>
</evidence>
<dbReference type="CDD" id="cd00223">
    <property type="entry name" value="TOPRIM_TopoIIB_SPO"/>
    <property type="match status" value="1"/>
</dbReference>
<dbReference type="GO" id="GO:0003918">
    <property type="term" value="F:DNA topoisomerase type II (double strand cut, ATP-hydrolyzing) activity"/>
    <property type="evidence" value="ECO:0007669"/>
    <property type="project" value="UniProtKB-UniRule"/>
</dbReference>
<feature type="compositionally biased region" description="Basic and acidic residues" evidence="11">
    <location>
        <begin position="94"/>
        <end position="113"/>
    </location>
</feature>
<comment type="catalytic activity">
    <reaction evidence="1 10">
        <text>ATP-dependent breakage, passage and rejoining of double-stranded DNA.</text>
        <dbReference type="EC" id="5.6.2.2"/>
    </reaction>
</comment>
<dbReference type="AlphaFoldDB" id="K0RG96"/>
<dbReference type="InterPro" id="IPR036078">
    <property type="entry name" value="Spo11/TopoVI_A_sf"/>
</dbReference>
<name>K0RG96_THAOC</name>
<evidence type="ECO:0000259" key="13">
    <source>
        <dbReference type="Pfam" id="PF21180"/>
    </source>
</evidence>
<gene>
    <name evidence="14" type="ORF">THAOC_27988</name>
</gene>
<dbReference type="GO" id="GO:0007131">
    <property type="term" value="P:reciprocal meiotic recombination"/>
    <property type="evidence" value="ECO:0007669"/>
    <property type="project" value="TreeGrafter"/>
</dbReference>
<dbReference type="SUPFAM" id="SSF56726">
    <property type="entry name" value="DNA topoisomerase IV, alpha subunit"/>
    <property type="match status" value="1"/>
</dbReference>
<dbReference type="GO" id="GO:0005524">
    <property type="term" value="F:ATP binding"/>
    <property type="evidence" value="ECO:0007669"/>
    <property type="project" value="InterPro"/>
</dbReference>
<dbReference type="InterPro" id="IPR002815">
    <property type="entry name" value="Spo11/TopoVI_A"/>
</dbReference>
<feature type="compositionally biased region" description="Basic and acidic residues" evidence="11">
    <location>
        <begin position="32"/>
        <end position="55"/>
    </location>
</feature>
<dbReference type="PRINTS" id="PR01550">
    <property type="entry name" value="TOP6AFAMILY"/>
</dbReference>
<dbReference type="PANTHER" id="PTHR10848:SF0">
    <property type="entry name" value="MEIOTIC RECOMBINATION PROTEIN SPO11"/>
    <property type="match status" value="1"/>
</dbReference>
<organism evidence="14 15">
    <name type="scientific">Thalassiosira oceanica</name>
    <name type="common">Marine diatom</name>
    <dbReference type="NCBI Taxonomy" id="159749"/>
    <lineage>
        <taxon>Eukaryota</taxon>
        <taxon>Sar</taxon>
        <taxon>Stramenopiles</taxon>
        <taxon>Ochrophyta</taxon>
        <taxon>Bacillariophyta</taxon>
        <taxon>Coscinodiscophyceae</taxon>
        <taxon>Thalassiosirophycidae</taxon>
        <taxon>Thalassiosirales</taxon>
        <taxon>Thalassiosiraceae</taxon>
        <taxon>Thalassiosira</taxon>
    </lineage>
</organism>
<evidence type="ECO:0000256" key="5">
    <source>
        <dbReference type="ARBA" id="ARBA00022723"/>
    </source>
</evidence>
<sequence>MNWSSGRVAPPENSTKASRSQPPNLHFGSPHRPYESNAQRDHAENCWSPDERGVDNEQAEYDEEVERCQPSHFQDELERTSLESGYQGMGSCTYDEREFIEPRSPYDDRDRREHREYNCDSGYDQHYCPPVGEVQFSRYDGRDDQQALESLEPHTRMYSNSMTYAQEYHEGEDEERYHYDDGHLDNRSGNEELPNGDEREQDWARHSCASDSLDCSDRYHGRHDQGEQMCDTRSYGDDRSLSCSRQCESDCGHGADEYSSREGDQESHKSALRHSQLDQCNLSSESLEVIHRIESVMESLIHYLDRKEEPVLKGYRKKPDFYEDDSSEDDGSAADQFARPTSLNPSGDAKFSRSFGNIAQSRSFTSICLVMSFVHQLLLSNRTTTTREVYYVFVTHFRSQRECDGAILDVAKMLGVSRVSLGLSASPKGWFCGSLEITRRGTLPCGKDVSGKIDGTALPSVQGLPITKEWTERDDEGRTEDGVEILLSSKDARLIVVIEKEGVYNRLSEERIFDRFPCILVTGKGFPDLATRALVHALHHELELPVVGICDCNPFGVSVLALYCYAGERMGIDGRMRYSVPIEWIGLRPSDVDGLKSELPGTVFQRLTDLDRKRITSLLGTENNSNNPFLTEEDGEEIQLMKERGYKLELEALYWLGCDFMAKWAIALLEKAYENNNNM</sequence>
<dbReference type="Proteomes" id="UP000266841">
    <property type="component" value="Unassembled WGS sequence"/>
</dbReference>
<evidence type="ECO:0000256" key="10">
    <source>
        <dbReference type="PROSITE-ProRule" id="PRU01385"/>
    </source>
</evidence>
<feature type="region of interest" description="Disordered" evidence="11">
    <location>
        <begin position="322"/>
        <end position="347"/>
    </location>
</feature>
<feature type="domain" description="Topoisomerase 6 subunit A/Spo11 TOPRIM" evidence="13">
    <location>
        <begin position="495"/>
        <end position="663"/>
    </location>
</feature>
<feature type="compositionally biased region" description="Polar residues" evidence="11">
    <location>
        <begin position="12"/>
        <end position="23"/>
    </location>
</feature>
<feature type="domain" description="Spo11/DNA topoisomerase VI subunit A N-terminal" evidence="12">
    <location>
        <begin position="362"/>
        <end position="422"/>
    </location>
</feature>
<dbReference type="GO" id="GO:0003677">
    <property type="term" value="F:DNA binding"/>
    <property type="evidence" value="ECO:0007669"/>
    <property type="project" value="UniProtKB-UniRule"/>
</dbReference>